<feature type="compositionally biased region" description="Polar residues" evidence="4">
    <location>
        <begin position="65"/>
        <end position="76"/>
    </location>
</feature>
<keyword evidence="7" id="KW-1185">Reference proteome</keyword>
<feature type="compositionally biased region" description="Basic and acidic residues" evidence="4">
    <location>
        <begin position="79"/>
        <end position="90"/>
    </location>
</feature>
<dbReference type="Proteomes" id="UP001150062">
    <property type="component" value="Unassembled WGS sequence"/>
</dbReference>
<evidence type="ECO:0000256" key="3">
    <source>
        <dbReference type="ARBA" id="ARBA00022777"/>
    </source>
</evidence>
<dbReference type="EMBL" id="JAOAOG010000140">
    <property type="protein sequence ID" value="KAJ6245989.1"/>
    <property type="molecule type" value="Genomic_DNA"/>
</dbReference>
<feature type="compositionally biased region" description="Basic residues" evidence="4">
    <location>
        <begin position="581"/>
        <end position="598"/>
    </location>
</feature>
<keyword evidence="2" id="KW-0808">Transferase</keyword>
<evidence type="ECO:0000256" key="4">
    <source>
        <dbReference type="SAM" id="MobiDB-lite"/>
    </source>
</evidence>
<dbReference type="PROSITE" id="PS51158">
    <property type="entry name" value="ALPHA_KINASE"/>
    <property type="match status" value="1"/>
</dbReference>
<dbReference type="InterPro" id="IPR011009">
    <property type="entry name" value="Kinase-like_dom_sf"/>
</dbReference>
<dbReference type="Pfam" id="PF02816">
    <property type="entry name" value="Alpha_kinase"/>
    <property type="match status" value="1"/>
</dbReference>
<feature type="compositionally biased region" description="Basic and acidic residues" evidence="4">
    <location>
        <begin position="1"/>
        <end position="14"/>
    </location>
</feature>
<evidence type="ECO:0000259" key="5">
    <source>
        <dbReference type="PROSITE" id="PS51158"/>
    </source>
</evidence>
<evidence type="ECO:0000313" key="6">
    <source>
        <dbReference type="EMBL" id="KAJ6245989.1"/>
    </source>
</evidence>
<gene>
    <name evidence="6" type="ORF">M0813_19749</name>
</gene>
<proteinExistence type="predicted"/>
<evidence type="ECO:0000256" key="1">
    <source>
        <dbReference type="ARBA" id="ARBA00022527"/>
    </source>
</evidence>
<keyword evidence="1" id="KW-0723">Serine/threonine-protein kinase</keyword>
<keyword evidence="3 6" id="KW-0418">Kinase</keyword>
<dbReference type="GO" id="GO:0016301">
    <property type="term" value="F:kinase activity"/>
    <property type="evidence" value="ECO:0007669"/>
    <property type="project" value="UniProtKB-KW"/>
</dbReference>
<dbReference type="SUPFAM" id="SSF56112">
    <property type="entry name" value="Protein kinase-like (PK-like)"/>
    <property type="match status" value="1"/>
</dbReference>
<reference evidence="6" key="1">
    <citation type="submission" date="2022-08" db="EMBL/GenBank/DDBJ databases">
        <title>Novel sulfate-reducing endosymbionts in the free-living metamonad Anaeramoeba.</title>
        <authorList>
            <person name="Jerlstrom-Hultqvist J."/>
            <person name="Cepicka I."/>
            <person name="Gallot-Lavallee L."/>
            <person name="Salas-Leiva D."/>
            <person name="Curtis B.A."/>
            <person name="Zahonova K."/>
            <person name="Pipaliya S."/>
            <person name="Dacks J."/>
            <person name="Roger A.J."/>
        </authorList>
    </citation>
    <scope>NUCLEOTIDE SEQUENCE</scope>
    <source>
        <strain evidence="6">Schooner1</strain>
    </source>
</reference>
<feature type="region of interest" description="Disordered" evidence="4">
    <location>
        <begin position="240"/>
        <end position="266"/>
    </location>
</feature>
<feature type="region of interest" description="Disordered" evidence="4">
    <location>
        <begin position="644"/>
        <end position="669"/>
    </location>
</feature>
<feature type="compositionally biased region" description="Low complexity" evidence="4">
    <location>
        <begin position="42"/>
        <end position="55"/>
    </location>
</feature>
<dbReference type="SMART" id="SM00811">
    <property type="entry name" value="Alpha_kinase"/>
    <property type="match status" value="1"/>
</dbReference>
<dbReference type="Gene3D" id="3.20.200.10">
    <property type="entry name" value="MHCK/EF2 kinase"/>
    <property type="match status" value="1"/>
</dbReference>
<feature type="region of interest" description="Disordered" evidence="4">
    <location>
        <begin position="174"/>
        <end position="193"/>
    </location>
</feature>
<evidence type="ECO:0000313" key="7">
    <source>
        <dbReference type="Proteomes" id="UP001150062"/>
    </source>
</evidence>
<evidence type="ECO:0000256" key="2">
    <source>
        <dbReference type="ARBA" id="ARBA00022679"/>
    </source>
</evidence>
<feature type="domain" description="Alpha-type protein kinase" evidence="5">
    <location>
        <begin position="940"/>
        <end position="1154"/>
    </location>
</feature>
<feature type="region of interest" description="Disordered" evidence="4">
    <location>
        <begin position="483"/>
        <end position="615"/>
    </location>
</feature>
<accession>A0ABQ8YN09</accession>
<protein>
    <submittedName>
        <fullName evidence="6">Myosin heavy chain kinase b</fullName>
    </submittedName>
</protein>
<feature type="region of interest" description="Disordered" evidence="4">
    <location>
        <begin position="1"/>
        <end position="129"/>
    </location>
</feature>
<feature type="compositionally biased region" description="Basic and acidic residues" evidence="4">
    <location>
        <begin position="483"/>
        <end position="554"/>
    </location>
</feature>
<feature type="compositionally biased region" description="Polar residues" evidence="4">
    <location>
        <begin position="599"/>
        <end position="611"/>
    </location>
</feature>
<comment type="caution">
    <text evidence="6">The sequence shown here is derived from an EMBL/GenBank/DDBJ whole genome shotgun (WGS) entry which is preliminary data.</text>
</comment>
<organism evidence="6 7">
    <name type="scientific">Anaeramoeba flamelloides</name>
    <dbReference type="NCBI Taxonomy" id="1746091"/>
    <lineage>
        <taxon>Eukaryota</taxon>
        <taxon>Metamonada</taxon>
        <taxon>Anaeramoebidae</taxon>
        <taxon>Anaeramoeba</taxon>
    </lineage>
</organism>
<feature type="compositionally biased region" description="Basic and acidic residues" evidence="4">
    <location>
        <begin position="113"/>
        <end position="129"/>
    </location>
</feature>
<sequence>MNKEDVMKLIEKFSQEGSTTTNKTNKTTRPKRQFNSSRFTKKTTTQPLTTTKQAQPYTRRKPPIKSNQISVTNKQRFSAPKEENELEKNPRFQTQKSKYSYPPKKKVSVVKEITPKEDENKEKNQQQKKIEELTQKKLEELTQRNKKLENEIQQLEEKQNQLGVNTKQTINHLENEKKNLEKENQKNKNDYEDLLKKNKEVMGEFEKTKKDFEKENEKTNKLQLEIDSKNEKILELETKLKKENEQEKKQKVNHQEEKAEEEKDQEKYKIKYSKLKNQIENLDDQINSIKLENKELKSKNEDLMKDNNKIKQHLEQEKEENGKLIDKIKSNESESNISTNKIEQERLKYEEQIRNLKQTTTLINKDNEKLNKDLKDNKNNENEKYNSLIQLNEYLEKQNKTLDNKNNSLKKKIQTLTNDNDLLQDQVLTLEENLNKAEQREVELEKNHLKEIKKILNLNQEQQKLKIKNQETKEIKEIDEIKENDKEKETEDTKGNDKGKETEETEETKGVKEIKEIKETEKKEETKEQNEKNEEMQQKETNEENKTKEKIKSEPKKRKTKKIIQTNNLINDDQIEDKNQVKTKTKTKNQKKEKKNKHLATSGQQSKNQGIQLPITKRDLVDSPDTTKMPIYIKKTNGKSNLIKNEYELDTQSKKSPKGKRNKREKELEKDPHTEIIKLCILLSSENLKTDRTVLLNAIEFARFEINKLNQKLLLKISCIIYDPEKEQSEENEDDEPKTKKTKQNTRLKFYYREKNKNFLLNKLKNKKLKDEAKYPNLLEALQVIRKTKWKSKHNLIIHWFNKKFFKMNGLLIDDDYLTLLTRLKKQNIFYYAIGMNLKTEKKKINSFKSFYKSKKKNYLFQKISRKSEKKRFEWDGFLANFIINAISKNNPNNKLIELMPQLSNKERRKWNNATDVTAFYSIINENTFRTIYNQFNSNDNYSDNDDYEQTPLVQKNKIHIELISKQSKIKISKEPFLIADTYKFYYLKDVNIPTLLVAKAFKTSEFNTEISQYLKLLKTISYTLLFAKIFNNHECVKKKIAFWGKLLYSKQKNEDDFEYFFVEPFLQNYNLINVTNKEELNTVQAFRHFSYQFSNQKILIGKCNKIGYKYTCPRIHSQRMVFGYDDGGYSQLLDFKEQHICNHLCKKLGLAQLRK</sequence>
<dbReference type="InterPro" id="IPR004166">
    <property type="entry name" value="a-kinase_dom"/>
</dbReference>
<name>A0ABQ8YN09_9EUKA</name>